<proteinExistence type="predicted"/>
<evidence type="ECO:0000313" key="3">
    <source>
        <dbReference type="Proteomes" id="UP000192726"/>
    </source>
</evidence>
<dbReference type="InterPro" id="IPR032710">
    <property type="entry name" value="NTF2-like_dom_sf"/>
</dbReference>
<dbReference type="GO" id="GO:0016787">
    <property type="term" value="F:hydrolase activity"/>
    <property type="evidence" value="ECO:0007669"/>
    <property type="project" value="UniProtKB-KW"/>
</dbReference>
<dbReference type="PANTHER" id="PTHR41252">
    <property type="entry name" value="BLR2505 PROTEIN"/>
    <property type="match status" value="1"/>
</dbReference>
<keyword evidence="2" id="KW-0378">Hydrolase</keyword>
<sequence>MATDQTVDDVTAQSKKVVLDYMNALTTGDDFAALREFFTPETTWTLAGDLPVSRTWTGPDEILDEFVPAVVARLVPESLELEFKSVIAEGDRVLAEWRTHGLSRSGRPYDQHCLAIFTIRDGKIVAVREHFDTLHAHNVLFS</sequence>
<dbReference type="RefSeq" id="WP_083108999.1">
    <property type="nucleotide sequence ID" value="NZ_CP020569.1"/>
</dbReference>
<evidence type="ECO:0000259" key="1">
    <source>
        <dbReference type="Pfam" id="PF12680"/>
    </source>
</evidence>
<dbReference type="STRING" id="553510.B1H19_35650"/>
<dbReference type="SUPFAM" id="SSF54427">
    <property type="entry name" value="NTF2-like"/>
    <property type="match status" value="1"/>
</dbReference>
<protein>
    <submittedName>
        <fullName evidence="2">Limonene-1,2-epoxide hydrolase</fullName>
    </submittedName>
</protein>
<dbReference type="EMBL" id="CP020569">
    <property type="protein sequence ID" value="ARF58807.1"/>
    <property type="molecule type" value="Genomic_DNA"/>
</dbReference>
<name>A0A1V0U0Y7_9ACTN</name>
<dbReference type="OrthoDB" id="6657864at2"/>
<dbReference type="InterPro" id="IPR037401">
    <property type="entry name" value="SnoaL-like"/>
</dbReference>
<keyword evidence="3" id="KW-1185">Reference proteome</keyword>
<accession>A0A1V0U0Y7</accession>
<dbReference type="KEGG" id="sgv:B1H19_35650"/>
<dbReference type="AlphaFoldDB" id="A0A1V0U0Y7"/>
<evidence type="ECO:0000313" key="2">
    <source>
        <dbReference type="EMBL" id="ARF58807.1"/>
    </source>
</evidence>
<gene>
    <name evidence="2" type="ORF">B1H19_35650</name>
</gene>
<dbReference type="Pfam" id="PF12680">
    <property type="entry name" value="SnoaL_2"/>
    <property type="match status" value="1"/>
</dbReference>
<organism evidence="2 3">
    <name type="scientific">Streptomyces gilvosporeus</name>
    <dbReference type="NCBI Taxonomy" id="553510"/>
    <lineage>
        <taxon>Bacteria</taxon>
        <taxon>Bacillati</taxon>
        <taxon>Actinomycetota</taxon>
        <taxon>Actinomycetes</taxon>
        <taxon>Kitasatosporales</taxon>
        <taxon>Streptomycetaceae</taxon>
        <taxon>Streptomyces</taxon>
    </lineage>
</organism>
<dbReference type="PANTHER" id="PTHR41252:SF1">
    <property type="entry name" value="BLR2505 PROTEIN"/>
    <property type="match status" value="1"/>
</dbReference>
<dbReference type="Gene3D" id="3.10.450.50">
    <property type="match status" value="1"/>
</dbReference>
<feature type="domain" description="SnoaL-like" evidence="1">
    <location>
        <begin position="19"/>
        <end position="126"/>
    </location>
</feature>
<dbReference type="Proteomes" id="UP000192726">
    <property type="component" value="Chromosome"/>
</dbReference>
<reference evidence="2 3" key="1">
    <citation type="submission" date="2017-04" db="EMBL/GenBank/DDBJ databases">
        <title>Complete Genome Sequence of Streptomyces gilvosporeus F607, a Capable Producer of Natamycin.</title>
        <authorList>
            <person name="Zong G."/>
            <person name="Zhong C."/>
            <person name="Fu J."/>
            <person name="Qin R."/>
            <person name="Cao G."/>
        </authorList>
    </citation>
    <scope>NUCLEOTIDE SEQUENCE [LARGE SCALE GENOMIC DNA]</scope>
    <source>
        <strain evidence="2 3">F607</strain>
    </source>
</reference>